<evidence type="ECO:0000313" key="2">
    <source>
        <dbReference type="Proteomes" id="UP001233999"/>
    </source>
</evidence>
<dbReference type="AlphaFoldDB" id="A0AAD8AAC4"/>
<name>A0AAD8AAC4_DIPPU</name>
<feature type="non-terminal residue" evidence="1">
    <location>
        <position position="66"/>
    </location>
</feature>
<evidence type="ECO:0000313" key="1">
    <source>
        <dbReference type="EMBL" id="KAJ9595446.1"/>
    </source>
</evidence>
<accession>A0AAD8AAC4</accession>
<comment type="caution">
    <text evidence="1">The sequence shown here is derived from an EMBL/GenBank/DDBJ whole genome shotgun (WGS) entry which is preliminary data.</text>
</comment>
<feature type="non-terminal residue" evidence="1">
    <location>
        <position position="1"/>
    </location>
</feature>
<protein>
    <submittedName>
        <fullName evidence="1">Uncharacterized protein</fullName>
    </submittedName>
</protein>
<organism evidence="1 2">
    <name type="scientific">Diploptera punctata</name>
    <name type="common">Pacific beetle cockroach</name>
    <dbReference type="NCBI Taxonomy" id="6984"/>
    <lineage>
        <taxon>Eukaryota</taxon>
        <taxon>Metazoa</taxon>
        <taxon>Ecdysozoa</taxon>
        <taxon>Arthropoda</taxon>
        <taxon>Hexapoda</taxon>
        <taxon>Insecta</taxon>
        <taxon>Pterygota</taxon>
        <taxon>Neoptera</taxon>
        <taxon>Polyneoptera</taxon>
        <taxon>Dictyoptera</taxon>
        <taxon>Blattodea</taxon>
        <taxon>Blaberoidea</taxon>
        <taxon>Blaberidae</taxon>
        <taxon>Diplopterinae</taxon>
        <taxon>Diploptera</taxon>
    </lineage>
</organism>
<reference evidence="1" key="1">
    <citation type="journal article" date="2023" name="IScience">
        <title>Live-bearing cockroach genome reveals convergent evolutionary mechanisms linked to viviparity in insects and beyond.</title>
        <authorList>
            <person name="Fouks B."/>
            <person name="Harrison M.C."/>
            <person name="Mikhailova A.A."/>
            <person name="Marchal E."/>
            <person name="English S."/>
            <person name="Carruthers M."/>
            <person name="Jennings E.C."/>
            <person name="Chiamaka E.L."/>
            <person name="Frigard R.A."/>
            <person name="Pippel M."/>
            <person name="Attardo G.M."/>
            <person name="Benoit J.B."/>
            <person name="Bornberg-Bauer E."/>
            <person name="Tobe S.S."/>
        </authorList>
    </citation>
    <scope>NUCLEOTIDE SEQUENCE</scope>
    <source>
        <strain evidence="1">Stay&amp;Tobe</strain>
    </source>
</reference>
<proteinExistence type="predicted"/>
<keyword evidence="2" id="KW-1185">Reference proteome</keyword>
<gene>
    <name evidence="1" type="ORF">L9F63_013357</name>
</gene>
<reference evidence="1" key="2">
    <citation type="submission" date="2023-05" db="EMBL/GenBank/DDBJ databases">
        <authorList>
            <person name="Fouks B."/>
        </authorList>
    </citation>
    <scope>NUCLEOTIDE SEQUENCE</scope>
    <source>
        <strain evidence="1">Stay&amp;Tobe</strain>
        <tissue evidence="1">Testes</tissue>
    </source>
</reference>
<dbReference type="EMBL" id="JASPKZ010002337">
    <property type="protein sequence ID" value="KAJ9595446.1"/>
    <property type="molecule type" value="Genomic_DNA"/>
</dbReference>
<sequence length="66" mass="7579">CSSTSYCSLSNRFQLCVHLYLVNVVNTIHIQKHHRNWLQSQNRGFLNASSSPMTVTNEALTLYITH</sequence>
<dbReference type="Proteomes" id="UP001233999">
    <property type="component" value="Unassembled WGS sequence"/>
</dbReference>